<accession>A0ACB9M5T2</accession>
<name>A0ACB9M5T2_BAUVA</name>
<evidence type="ECO:0000313" key="1">
    <source>
        <dbReference type="EMBL" id="KAI4318286.1"/>
    </source>
</evidence>
<gene>
    <name evidence="1" type="ORF">L6164_026074</name>
</gene>
<proteinExistence type="predicted"/>
<keyword evidence="2" id="KW-1185">Reference proteome</keyword>
<protein>
    <submittedName>
        <fullName evidence="1">Uncharacterized protein</fullName>
    </submittedName>
</protein>
<evidence type="ECO:0000313" key="2">
    <source>
        <dbReference type="Proteomes" id="UP000828941"/>
    </source>
</evidence>
<dbReference type="Proteomes" id="UP000828941">
    <property type="component" value="Chromosome 10"/>
</dbReference>
<reference evidence="1 2" key="1">
    <citation type="journal article" date="2022" name="DNA Res.">
        <title>Chromosomal-level genome assembly of the orchid tree Bauhinia variegata (Leguminosae; Cercidoideae) supports the allotetraploid origin hypothesis of Bauhinia.</title>
        <authorList>
            <person name="Zhong Y."/>
            <person name="Chen Y."/>
            <person name="Zheng D."/>
            <person name="Pang J."/>
            <person name="Liu Y."/>
            <person name="Luo S."/>
            <person name="Meng S."/>
            <person name="Qian L."/>
            <person name="Wei D."/>
            <person name="Dai S."/>
            <person name="Zhou R."/>
        </authorList>
    </citation>
    <scope>NUCLEOTIDE SEQUENCE [LARGE SCALE GENOMIC DNA]</scope>
    <source>
        <strain evidence="1">BV-YZ2020</strain>
    </source>
</reference>
<comment type="caution">
    <text evidence="1">The sequence shown here is derived from an EMBL/GenBank/DDBJ whole genome shotgun (WGS) entry which is preliminary data.</text>
</comment>
<dbReference type="EMBL" id="CM039435">
    <property type="protein sequence ID" value="KAI4318286.1"/>
    <property type="molecule type" value="Genomic_DNA"/>
</dbReference>
<organism evidence="1 2">
    <name type="scientific">Bauhinia variegata</name>
    <name type="common">Purple orchid tree</name>
    <name type="synonym">Phanera variegata</name>
    <dbReference type="NCBI Taxonomy" id="167791"/>
    <lineage>
        <taxon>Eukaryota</taxon>
        <taxon>Viridiplantae</taxon>
        <taxon>Streptophyta</taxon>
        <taxon>Embryophyta</taxon>
        <taxon>Tracheophyta</taxon>
        <taxon>Spermatophyta</taxon>
        <taxon>Magnoliopsida</taxon>
        <taxon>eudicotyledons</taxon>
        <taxon>Gunneridae</taxon>
        <taxon>Pentapetalae</taxon>
        <taxon>rosids</taxon>
        <taxon>fabids</taxon>
        <taxon>Fabales</taxon>
        <taxon>Fabaceae</taxon>
        <taxon>Cercidoideae</taxon>
        <taxon>Cercideae</taxon>
        <taxon>Bauhiniinae</taxon>
        <taxon>Bauhinia</taxon>
    </lineage>
</organism>
<sequence length="121" mass="14112">MNSELVLENLENMAEQRKRTMGDFAYPHWDNNGSSIVRPPMQANNWEVKPQMIQIIQNIYQFEGLPDEDPHAHISKFLEICDTFKYNKILYVAVLLRLFPFSLKNRAKSWITSLPPSTITS</sequence>